<name>A0A7D4HQC6_9BURK</name>
<protein>
    <recommendedName>
        <fullName evidence="1">DUF6900 domain-containing protein</fullName>
    </recommendedName>
</protein>
<organism evidence="2 3">
    <name type="scientific">Achromobacter pestifer</name>
    <dbReference type="NCBI Taxonomy" id="1353889"/>
    <lineage>
        <taxon>Bacteria</taxon>
        <taxon>Pseudomonadati</taxon>
        <taxon>Pseudomonadota</taxon>
        <taxon>Betaproteobacteria</taxon>
        <taxon>Burkholderiales</taxon>
        <taxon>Alcaligenaceae</taxon>
        <taxon>Achromobacter</taxon>
    </lineage>
</organism>
<dbReference type="AlphaFoldDB" id="A0A7D4HQC6"/>
<dbReference type="RefSeq" id="WP_173144393.1">
    <property type="nucleotide sequence ID" value="NZ_CP053985.1"/>
</dbReference>
<reference evidence="2 3" key="1">
    <citation type="submission" date="2020-05" db="EMBL/GenBank/DDBJ databases">
        <title>FDA dAtabase for Regulatory Grade micrObial Sequences (FDA-ARGOS): Supporting development and validation of Infectious Disease Dx tests.</title>
        <authorList>
            <person name="Sproer C."/>
            <person name="Gronow S."/>
            <person name="Severitt S."/>
            <person name="Schroder I."/>
            <person name="Tallon L."/>
            <person name="Sadzewicz L."/>
            <person name="Zhao X."/>
            <person name="Vavikolanu K."/>
            <person name="Mehta A."/>
            <person name="Aluvathingal J."/>
            <person name="Nadendla S."/>
            <person name="Myers T."/>
            <person name="Yan Y."/>
            <person name="Sichtig H."/>
        </authorList>
    </citation>
    <scope>NUCLEOTIDE SEQUENCE [LARGE SCALE GENOMIC DNA]</scope>
    <source>
        <strain evidence="2 3">FDAARGOS_790</strain>
    </source>
</reference>
<dbReference type="Pfam" id="PF21841">
    <property type="entry name" value="DUF6900"/>
    <property type="match status" value="1"/>
</dbReference>
<sequence>MAKPMLSEAAQQELLRIARQHLFLETLETRKHGSLDFKEQAVWCIRDALEAAYLAGMMDHHRSE</sequence>
<proteinExistence type="predicted"/>
<dbReference type="Proteomes" id="UP000500970">
    <property type="component" value="Chromosome"/>
</dbReference>
<keyword evidence="3" id="KW-1185">Reference proteome</keyword>
<feature type="domain" description="DUF6900" evidence="1">
    <location>
        <begin position="11"/>
        <end position="59"/>
    </location>
</feature>
<gene>
    <name evidence="2" type="ORF">FOC84_10655</name>
</gene>
<evidence type="ECO:0000313" key="2">
    <source>
        <dbReference type="EMBL" id="QKH35377.1"/>
    </source>
</evidence>
<evidence type="ECO:0000313" key="3">
    <source>
        <dbReference type="Proteomes" id="UP000500970"/>
    </source>
</evidence>
<dbReference type="InterPro" id="IPR054195">
    <property type="entry name" value="DUF6900"/>
</dbReference>
<dbReference type="EMBL" id="CP053985">
    <property type="protein sequence ID" value="QKH35377.1"/>
    <property type="molecule type" value="Genomic_DNA"/>
</dbReference>
<evidence type="ECO:0000259" key="1">
    <source>
        <dbReference type="Pfam" id="PF21841"/>
    </source>
</evidence>
<accession>A0A7D4HQC6</accession>
<dbReference type="KEGG" id="apes:FOC84_10655"/>